<feature type="signal peptide" evidence="2">
    <location>
        <begin position="1"/>
        <end position="21"/>
    </location>
</feature>
<reference evidence="5" key="2">
    <citation type="submission" date="2019-09" db="UniProtKB">
        <authorList>
            <consortium name="WormBaseParasite"/>
        </authorList>
    </citation>
    <scope>IDENTIFICATION</scope>
</reference>
<accession>A0A3P7XHA3</accession>
<evidence type="ECO:0000313" key="3">
    <source>
        <dbReference type="EMBL" id="VDO65079.1"/>
    </source>
</evidence>
<gene>
    <name evidence="3" type="ORF">HPBE_LOCUS5575</name>
</gene>
<evidence type="ECO:0000313" key="5">
    <source>
        <dbReference type="WBParaSite" id="HPBE_0000557401-mRNA-1"/>
    </source>
</evidence>
<dbReference type="AlphaFoldDB" id="A0A183FG39"/>
<dbReference type="WBParaSite" id="HPBE_0000557401-mRNA-1">
    <property type="protein sequence ID" value="HPBE_0000557401-mRNA-1"/>
    <property type="gene ID" value="HPBE_0000557401"/>
</dbReference>
<keyword evidence="4" id="KW-1185">Reference proteome</keyword>
<proteinExistence type="predicted"/>
<evidence type="ECO:0000256" key="1">
    <source>
        <dbReference type="SAM" id="MobiDB-lite"/>
    </source>
</evidence>
<accession>A0A183FG39</accession>
<feature type="chain" id="PRO_5044551382" evidence="2">
    <location>
        <begin position="22"/>
        <end position="76"/>
    </location>
</feature>
<reference evidence="3 4" key="1">
    <citation type="submission" date="2018-11" db="EMBL/GenBank/DDBJ databases">
        <authorList>
            <consortium name="Pathogen Informatics"/>
        </authorList>
    </citation>
    <scope>NUCLEOTIDE SEQUENCE [LARGE SCALE GENOMIC DNA]</scope>
</reference>
<organism evidence="4 5">
    <name type="scientific">Heligmosomoides polygyrus</name>
    <name type="common">Parasitic roundworm</name>
    <dbReference type="NCBI Taxonomy" id="6339"/>
    <lineage>
        <taxon>Eukaryota</taxon>
        <taxon>Metazoa</taxon>
        <taxon>Ecdysozoa</taxon>
        <taxon>Nematoda</taxon>
        <taxon>Chromadorea</taxon>
        <taxon>Rhabditida</taxon>
        <taxon>Rhabditina</taxon>
        <taxon>Rhabditomorpha</taxon>
        <taxon>Strongyloidea</taxon>
        <taxon>Heligmosomidae</taxon>
        <taxon>Heligmosomoides</taxon>
    </lineage>
</organism>
<evidence type="ECO:0000256" key="2">
    <source>
        <dbReference type="SAM" id="SignalP"/>
    </source>
</evidence>
<protein>
    <submittedName>
        <fullName evidence="5">COesterase domain-containing protein</fullName>
    </submittedName>
</protein>
<evidence type="ECO:0000313" key="4">
    <source>
        <dbReference type="Proteomes" id="UP000050761"/>
    </source>
</evidence>
<dbReference type="EMBL" id="UZAH01025498">
    <property type="protein sequence ID" value="VDO65079.1"/>
    <property type="molecule type" value="Genomic_DNA"/>
</dbReference>
<name>A0A183FG39_HELPZ</name>
<dbReference type="OrthoDB" id="5844218at2759"/>
<sequence length="76" mass="8125">MSALPATVILLLCCILLQIGAHPPKLELGDSPVLFGTIHGSPVMAMYHGNSDVLKDDVQNKDTEDDPLDKMGPVLD</sequence>
<keyword evidence="2" id="KW-0732">Signal</keyword>
<feature type="region of interest" description="Disordered" evidence="1">
    <location>
        <begin position="56"/>
        <end position="76"/>
    </location>
</feature>
<dbReference type="Proteomes" id="UP000050761">
    <property type="component" value="Unassembled WGS sequence"/>
</dbReference>